<evidence type="ECO:0000313" key="3">
    <source>
        <dbReference type="Proteomes" id="UP000077069"/>
    </source>
</evidence>
<dbReference type="EMBL" id="KV441557">
    <property type="protein sequence ID" value="OAG01762.1"/>
    <property type="molecule type" value="Genomic_DNA"/>
</dbReference>
<feature type="compositionally biased region" description="Basic and acidic residues" evidence="1">
    <location>
        <begin position="191"/>
        <end position="202"/>
    </location>
</feature>
<proteinExistence type="predicted"/>
<feature type="compositionally biased region" description="Polar residues" evidence="1">
    <location>
        <begin position="85"/>
        <end position="100"/>
    </location>
</feature>
<feature type="region of interest" description="Disordered" evidence="1">
    <location>
        <begin position="175"/>
        <end position="202"/>
    </location>
</feature>
<name>A0A177C4F4_9PLEO</name>
<evidence type="ECO:0000256" key="1">
    <source>
        <dbReference type="SAM" id="MobiDB-lite"/>
    </source>
</evidence>
<gene>
    <name evidence="2" type="ORF">CC84DRAFT_218232</name>
</gene>
<dbReference type="RefSeq" id="XP_018032127.1">
    <property type="nucleotide sequence ID" value="XM_018185619.1"/>
</dbReference>
<sequence>MHQSNSFAARAVMEMARQLDMAHRDLGPTPRGGGRGRHAAKRTCERSADRRLHVLADVWLPGCRRGLATGRRRVGGRPRRWCETMSESCSRSSQAAQKTQGPRRCTARSTQHAAHSTQHTAVSSTVRVPVTATTAGQLYQARVGSRLGAYLGAARAIESRASDFRFLPRRRRQLRARRRAVSPDFAGQAPADERPHLESASL</sequence>
<dbReference type="Proteomes" id="UP000077069">
    <property type="component" value="Unassembled WGS sequence"/>
</dbReference>
<feature type="region of interest" description="Disordered" evidence="1">
    <location>
        <begin position="25"/>
        <end position="44"/>
    </location>
</feature>
<dbReference type="InParanoid" id="A0A177C4F4"/>
<dbReference type="AlphaFoldDB" id="A0A177C4F4"/>
<organism evidence="2 3">
    <name type="scientific">Paraphaeosphaeria sporulosa</name>
    <dbReference type="NCBI Taxonomy" id="1460663"/>
    <lineage>
        <taxon>Eukaryota</taxon>
        <taxon>Fungi</taxon>
        <taxon>Dikarya</taxon>
        <taxon>Ascomycota</taxon>
        <taxon>Pezizomycotina</taxon>
        <taxon>Dothideomycetes</taxon>
        <taxon>Pleosporomycetidae</taxon>
        <taxon>Pleosporales</taxon>
        <taxon>Massarineae</taxon>
        <taxon>Didymosphaeriaceae</taxon>
        <taxon>Paraphaeosphaeria</taxon>
    </lineage>
</organism>
<accession>A0A177C4F4</accession>
<feature type="region of interest" description="Disordered" evidence="1">
    <location>
        <begin position="84"/>
        <end position="103"/>
    </location>
</feature>
<reference evidence="2 3" key="1">
    <citation type="submission" date="2016-05" db="EMBL/GenBank/DDBJ databases">
        <title>Comparative analysis of secretome profiles of manganese(II)-oxidizing ascomycete fungi.</title>
        <authorList>
            <consortium name="DOE Joint Genome Institute"/>
            <person name="Zeiner C.A."/>
            <person name="Purvine S.O."/>
            <person name="Zink E.M."/>
            <person name="Wu S."/>
            <person name="Pasa-Tolic L."/>
            <person name="Chaput D.L."/>
            <person name="Haridas S."/>
            <person name="Grigoriev I.V."/>
            <person name="Santelli C.M."/>
            <person name="Hansel C.M."/>
        </authorList>
    </citation>
    <scope>NUCLEOTIDE SEQUENCE [LARGE SCALE GENOMIC DNA]</scope>
    <source>
        <strain evidence="2 3">AP3s5-JAC2a</strain>
    </source>
</reference>
<protein>
    <submittedName>
        <fullName evidence="2">Uncharacterized protein</fullName>
    </submittedName>
</protein>
<keyword evidence="3" id="KW-1185">Reference proteome</keyword>
<dbReference type="GeneID" id="28769105"/>
<evidence type="ECO:0000313" key="2">
    <source>
        <dbReference type="EMBL" id="OAG01762.1"/>
    </source>
</evidence>